<dbReference type="SMART" id="SM00184">
    <property type="entry name" value="RING"/>
    <property type="match status" value="1"/>
</dbReference>
<feature type="domain" description="CUE" evidence="16">
    <location>
        <begin position="441"/>
        <end position="483"/>
    </location>
</feature>
<evidence type="ECO:0000259" key="16">
    <source>
        <dbReference type="PROSITE" id="PS51140"/>
    </source>
</evidence>
<dbReference type="PROSITE" id="PS50089">
    <property type="entry name" value="ZF_RING_2"/>
    <property type="match status" value="1"/>
</dbReference>
<evidence type="ECO:0000259" key="15">
    <source>
        <dbReference type="PROSITE" id="PS50089"/>
    </source>
</evidence>
<feature type="domain" description="RING-type" evidence="15">
    <location>
        <begin position="308"/>
        <end position="346"/>
    </location>
</feature>
<feature type="transmembrane region" description="Helical" evidence="14">
    <location>
        <begin position="12"/>
        <end position="31"/>
    </location>
</feature>
<sequence length="518" mass="58264">MQRQSKLHSFIASYPTYAAVTILSTVVTILHFRGSSATDGFEFALSSNYNIAVFINAIIFFTTSIGKVLEYSFFIKFADKEKQTAFDDTVQYTLYKVVFVGVILSESHIRELVLWLLWFGAIGFFKVFQRIASMRLQYYSSMPDVARYEHQRVAALLGGVLVFDIFWLLICLELFSSTGFSTLLLLVFECFVLGIEVMQTLYNYAVNFKVFSGIGTQDNNEVQLFFSSFLAGIILDTVHLLHYSHIWYLYGVNFTVVDVLLGLSLYGTYKGVVQKMGNYRHYRNMLEQIEKSFDNATKEQLEELDDDCAICREQMASAKRLPCGHCFHKFCLRAWIERNRSCPVCRKPIRLGEAQDVSAERQGTGQQNVFYFPMTRVGAQGNTNNFEGADPAQQEREQGEESERGIQSESERDAEVDRSVGGVVGFEIGSSGSESDIRAGEFWYRVEQIKSIFPNMDVSVIAADLLTTQSMDATISNILQGRVRGRGGVQTDASIGRYPVTPSSVAGGITDQAFHTGI</sequence>
<evidence type="ECO:0000256" key="5">
    <source>
        <dbReference type="ARBA" id="ARBA00022723"/>
    </source>
</evidence>
<evidence type="ECO:0000256" key="14">
    <source>
        <dbReference type="SAM" id="Phobius"/>
    </source>
</evidence>
<dbReference type="AlphaFoldDB" id="A0A7S3GM98"/>
<feature type="compositionally biased region" description="Basic and acidic residues" evidence="13">
    <location>
        <begin position="393"/>
        <end position="417"/>
    </location>
</feature>
<proteinExistence type="predicted"/>
<feature type="transmembrane region" description="Helical" evidence="14">
    <location>
        <begin position="247"/>
        <end position="266"/>
    </location>
</feature>
<keyword evidence="12" id="KW-0175">Coiled coil</keyword>
<keyword evidence="10 14" id="KW-0472">Membrane</keyword>
<evidence type="ECO:0000256" key="2">
    <source>
        <dbReference type="ARBA" id="ARBA00004906"/>
    </source>
</evidence>
<name>A0A7S3GM98_9EUKA</name>
<evidence type="ECO:0000256" key="8">
    <source>
        <dbReference type="ARBA" id="ARBA00022833"/>
    </source>
</evidence>
<dbReference type="Pfam" id="PF02845">
    <property type="entry name" value="CUE"/>
    <property type="match status" value="1"/>
</dbReference>
<comment type="subcellular location">
    <subcellularLocation>
        <location evidence="1">Membrane</location>
        <topology evidence="1">Multi-pass membrane protein</topology>
    </subcellularLocation>
</comment>
<dbReference type="InterPro" id="IPR001841">
    <property type="entry name" value="Znf_RING"/>
</dbReference>
<evidence type="ECO:0000313" key="17">
    <source>
        <dbReference type="EMBL" id="CAE0270796.1"/>
    </source>
</evidence>
<dbReference type="GO" id="GO:0008270">
    <property type="term" value="F:zinc ion binding"/>
    <property type="evidence" value="ECO:0007669"/>
    <property type="project" value="UniProtKB-KW"/>
</dbReference>
<evidence type="ECO:0000256" key="7">
    <source>
        <dbReference type="ARBA" id="ARBA00022786"/>
    </source>
</evidence>
<protein>
    <submittedName>
        <fullName evidence="17">Uncharacterized protein</fullName>
    </submittedName>
</protein>
<feature type="transmembrane region" description="Helical" evidence="14">
    <location>
        <begin position="181"/>
        <end position="202"/>
    </location>
</feature>
<dbReference type="GO" id="GO:0061630">
    <property type="term" value="F:ubiquitin protein ligase activity"/>
    <property type="evidence" value="ECO:0007669"/>
    <property type="project" value="TreeGrafter"/>
</dbReference>
<dbReference type="InterPro" id="IPR013083">
    <property type="entry name" value="Znf_RING/FYVE/PHD"/>
</dbReference>
<feature type="region of interest" description="Disordered" evidence="13">
    <location>
        <begin position="381"/>
        <end position="417"/>
    </location>
</feature>
<evidence type="ECO:0000256" key="11">
    <source>
        <dbReference type="PROSITE-ProRule" id="PRU00175"/>
    </source>
</evidence>
<feature type="transmembrane region" description="Helical" evidence="14">
    <location>
        <begin position="153"/>
        <end position="175"/>
    </location>
</feature>
<dbReference type="CDD" id="cd16455">
    <property type="entry name" value="RING-H2_AMFR"/>
    <property type="match status" value="1"/>
</dbReference>
<keyword evidence="4 14" id="KW-0812">Transmembrane</keyword>
<dbReference type="Gene3D" id="1.10.8.10">
    <property type="entry name" value="DNA helicase RuvA subunit, C-terminal domain"/>
    <property type="match status" value="1"/>
</dbReference>
<feature type="transmembrane region" description="Helical" evidence="14">
    <location>
        <begin position="51"/>
        <end position="69"/>
    </location>
</feature>
<dbReference type="Gene3D" id="3.30.40.10">
    <property type="entry name" value="Zinc/RING finger domain, C3HC4 (zinc finger)"/>
    <property type="match status" value="1"/>
</dbReference>
<feature type="transmembrane region" description="Helical" evidence="14">
    <location>
        <begin position="222"/>
        <end position="241"/>
    </location>
</feature>
<dbReference type="GO" id="GO:0006511">
    <property type="term" value="P:ubiquitin-dependent protein catabolic process"/>
    <property type="evidence" value="ECO:0007669"/>
    <property type="project" value="TreeGrafter"/>
</dbReference>
<evidence type="ECO:0000256" key="9">
    <source>
        <dbReference type="ARBA" id="ARBA00022989"/>
    </source>
</evidence>
<dbReference type="SUPFAM" id="SSF57850">
    <property type="entry name" value="RING/U-box"/>
    <property type="match status" value="1"/>
</dbReference>
<keyword evidence="5" id="KW-0479">Metal-binding</keyword>
<dbReference type="InterPro" id="IPR003892">
    <property type="entry name" value="CUE"/>
</dbReference>
<dbReference type="PROSITE" id="PS51140">
    <property type="entry name" value="CUE"/>
    <property type="match status" value="1"/>
</dbReference>
<evidence type="ECO:0000256" key="12">
    <source>
        <dbReference type="SAM" id="Coils"/>
    </source>
</evidence>
<feature type="transmembrane region" description="Helical" evidence="14">
    <location>
        <begin position="115"/>
        <end position="132"/>
    </location>
</feature>
<keyword evidence="7" id="KW-0833">Ubl conjugation pathway</keyword>
<dbReference type="EMBL" id="HBIB01050162">
    <property type="protein sequence ID" value="CAE0270796.1"/>
    <property type="molecule type" value="Transcribed_RNA"/>
</dbReference>
<accession>A0A7S3GM98</accession>
<dbReference type="Pfam" id="PF13639">
    <property type="entry name" value="zf-RING_2"/>
    <property type="match status" value="1"/>
</dbReference>
<organism evidence="17">
    <name type="scientific">Palpitomonas bilix</name>
    <dbReference type="NCBI Taxonomy" id="652834"/>
    <lineage>
        <taxon>Eukaryota</taxon>
        <taxon>Eukaryota incertae sedis</taxon>
    </lineage>
</organism>
<dbReference type="Pfam" id="PF25563">
    <property type="entry name" value="TPR_SYVN1_N"/>
    <property type="match status" value="1"/>
</dbReference>
<gene>
    <name evidence="17" type="ORF">PBIL07802_LOCUS33151</name>
</gene>
<dbReference type="FunFam" id="3.30.40.10:FF:000259">
    <property type="entry name" value="E3 ubiquitin protein ligase RIN2"/>
    <property type="match status" value="1"/>
</dbReference>
<evidence type="ECO:0000256" key="10">
    <source>
        <dbReference type="ARBA" id="ARBA00023136"/>
    </source>
</evidence>
<evidence type="ECO:0000256" key="4">
    <source>
        <dbReference type="ARBA" id="ARBA00022692"/>
    </source>
</evidence>
<evidence type="ECO:0000256" key="3">
    <source>
        <dbReference type="ARBA" id="ARBA00022679"/>
    </source>
</evidence>
<comment type="pathway">
    <text evidence="2">Protein modification; protein ubiquitination.</text>
</comment>
<dbReference type="PANTHER" id="PTHR15067">
    <property type="entry name" value="E3 UBIQUITIN-PROTEIN LIGASE RNF8"/>
    <property type="match status" value="1"/>
</dbReference>
<dbReference type="GO" id="GO:0005829">
    <property type="term" value="C:cytosol"/>
    <property type="evidence" value="ECO:0007669"/>
    <property type="project" value="TreeGrafter"/>
</dbReference>
<keyword evidence="6 11" id="KW-0863">Zinc-finger</keyword>
<dbReference type="GO" id="GO:0016020">
    <property type="term" value="C:membrane"/>
    <property type="evidence" value="ECO:0007669"/>
    <property type="project" value="UniProtKB-SubCell"/>
</dbReference>
<keyword evidence="3" id="KW-0808">Transferase</keyword>
<evidence type="ECO:0000256" key="13">
    <source>
        <dbReference type="SAM" id="MobiDB-lite"/>
    </source>
</evidence>
<feature type="coiled-coil region" evidence="12">
    <location>
        <begin position="279"/>
        <end position="321"/>
    </location>
</feature>
<keyword evidence="8" id="KW-0862">Zinc</keyword>
<dbReference type="GO" id="GO:0000151">
    <property type="term" value="C:ubiquitin ligase complex"/>
    <property type="evidence" value="ECO:0007669"/>
    <property type="project" value="TreeGrafter"/>
</dbReference>
<dbReference type="InterPro" id="IPR057992">
    <property type="entry name" value="TPR_SYVN1_N"/>
</dbReference>
<dbReference type="SMART" id="SM00546">
    <property type="entry name" value="CUE"/>
    <property type="match status" value="1"/>
</dbReference>
<keyword evidence="9 14" id="KW-1133">Transmembrane helix</keyword>
<reference evidence="17" key="1">
    <citation type="submission" date="2021-01" db="EMBL/GenBank/DDBJ databases">
        <authorList>
            <person name="Corre E."/>
            <person name="Pelletier E."/>
            <person name="Niang G."/>
            <person name="Scheremetjew M."/>
            <person name="Finn R."/>
            <person name="Kale V."/>
            <person name="Holt S."/>
            <person name="Cochrane G."/>
            <person name="Meng A."/>
            <person name="Brown T."/>
            <person name="Cohen L."/>
        </authorList>
    </citation>
    <scope>NUCLEOTIDE SEQUENCE</scope>
    <source>
        <strain evidence="17">NIES-2562</strain>
    </source>
</reference>
<dbReference type="GO" id="GO:0016567">
    <property type="term" value="P:protein ubiquitination"/>
    <property type="evidence" value="ECO:0007669"/>
    <property type="project" value="TreeGrafter"/>
</dbReference>
<evidence type="ECO:0000256" key="6">
    <source>
        <dbReference type="ARBA" id="ARBA00022771"/>
    </source>
</evidence>
<dbReference type="PANTHER" id="PTHR15067:SF4">
    <property type="entry name" value="E3 UBIQUITIN-PROTEIN LIGASE RNF8"/>
    <property type="match status" value="1"/>
</dbReference>
<dbReference type="GO" id="GO:0043130">
    <property type="term" value="F:ubiquitin binding"/>
    <property type="evidence" value="ECO:0007669"/>
    <property type="project" value="InterPro"/>
</dbReference>
<evidence type="ECO:0000256" key="1">
    <source>
        <dbReference type="ARBA" id="ARBA00004141"/>
    </source>
</evidence>